<accession>A0A926Y2Z7</accession>
<gene>
    <name evidence="1" type="ORF">IC229_23085</name>
</gene>
<evidence type="ECO:0000313" key="1">
    <source>
        <dbReference type="EMBL" id="MBD2703547.1"/>
    </source>
</evidence>
<protein>
    <submittedName>
        <fullName evidence="1">Uncharacterized protein</fullName>
    </submittedName>
</protein>
<organism evidence="1 2">
    <name type="scientific">Spirosoma profusum</name>
    <dbReference type="NCBI Taxonomy" id="2771354"/>
    <lineage>
        <taxon>Bacteria</taxon>
        <taxon>Pseudomonadati</taxon>
        <taxon>Bacteroidota</taxon>
        <taxon>Cytophagia</taxon>
        <taxon>Cytophagales</taxon>
        <taxon>Cytophagaceae</taxon>
        <taxon>Spirosoma</taxon>
    </lineage>
</organism>
<dbReference type="RefSeq" id="WP_190889387.1">
    <property type="nucleotide sequence ID" value="NZ_JACWZY010000022.1"/>
</dbReference>
<dbReference type="AlphaFoldDB" id="A0A926Y2Z7"/>
<evidence type="ECO:0000313" key="2">
    <source>
        <dbReference type="Proteomes" id="UP000598820"/>
    </source>
</evidence>
<comment type="caution">
    <text evidence="1">The sequence shown here is derived from an EMBL/GenBank/DDBJ whole genome shotgun (WGS) entry which is preliminary data.</text>
</comment>
<proteinExistence type="predicted"/>
<reference evidence="1" key="1">
    <citation type="submission" date="2020-09" db="EMBL/GenBank/DDBJ databases">
        <authorList>
            <person name="Kim M.K."/>
        </authorList>
    </citation>
    <scope>NUCLEOTIDE SEQUENCE</scope>
    <source>
        <strain evidence="1">BT702</strain>
    </source>
</reference>
<sequence length="84" mass="9316">MKHYVYPLILPLFNGPSLSMGNGTAKAWFITDIQGNPASIGFSLRKTAFDNLPVTLYTTDPTRTSIRINADGRQDVALIVFTKR</sequence>
<name>A0A926Y2Z7_9BACT</name>
<dbReference type="Proteomes" id="UP000598820">
    <property type="component" value="Unassembled WGS sequence"/>
</dbReference>
<keyword evidence="2" id="KW-1185">Reference proteome</keyword>
<dbReference type="EMBL" id="JACWZY010000022">
    <property type="protein sequence ID" value="MBD2703547.1"/>
    <property type="molecule type" value="Genomic_DNA"/>
</dbReference>